<dbReference type="EMBL" id="MU393561">
    <property type="protein sequence ID" value="KAI4861127.1"/>
    <property type="molecule type" value="Genomic_DNA"/>
</dbReference>
<proteinExistence type="predicted"/>
<protein>
    <submittedName>
        <fullName evidence="1">Stress responsive A/B barrel domain protein</fullName>
    </submittedName>
</protein>
<evidence type="ECO:0000313" key="1">
    <source>
        <dbReference type="EMBL" id="KAI4861127.1"/>
    </source>
</evidence>
<gene>
    <name evidence="1" type="ORF">F4820DRAFT_434653</name>
</gene>
<name>A0ACB9YNZ3_9PEZI</name>
<organism evidence="1 2">
    <name type="scientific">Hypoxylon rubiginosum</name>
    <dbReference type="NCBI Taxonomy" id="110542"/>
    <lineage>
        <taxon>Eukaryota</taxon>
        <taxon>Fungi</taxon>
        <taxon>Dikarya</taxon>
        <taxon>Ascomycota</taxon>
        <taxon>Pezizomycotina</taxon>
        <taxon>Sordariomycetes</taxon>
        <taxon>Xylariomycetidae</taxon>
        <taxon>Xylariales</taxon>
        <taxon>Hypoxylaceae</taxon>
        <taxon>Hypoxylon</taxon>
    </lineage>
</organism>
<dbReference type="Proteomes" id="UP001497700">
    <property type="component" value="Unassembled WGS sequence"/>
</dbReference>
<keyword evidence="2" id="KW-1185">Reference proteome</keyword>
<reference evidence="1 2" key="1">
    <citation type="journal article" date="2022" name="New Phytol.">
        <title>Ecological generalism drives hyperdiversity of secondary metabolite gene clusters in xylarialean endophytes.</title>
        <authorList>
            <person name="Franco M.E.E."/>
            <person name="Wisecaver J.H."/>
            <person name="Arnold A.E."/>
            <person name="Ju Y.M."/>
            <person name="Slot J.C."/>
            <person name="Ahrendt S."/>
            <person name="Moore L.P."/>
            <person name="Eastman K.E."/>
            <person name="Scott K."/>
            <person name="Konkel Z."/>
            <person name="Mondo S.J."/>
            <person name="Kuo A."/>
            <person name="Hayes R.D."/>
            <person name="Haridas S."/>
            <person name="Andreopoulos B."/>
            <person name="Riley R."/>
            <person name="LaButti K."/>
            <person name="Pangilinan J."/>
            <person name="Lipzen A."/>
            <person name="Amirebrahimi M."/>
            <person name="Yan J."/>
            <person name="Adam C."/>
            <person name="Keymanesh K."/>
            <person name="Ng V."/>
            <person name="Louie K."/>
            <person name="Northen T."/>
            <person name="Drula E."/>
            <person name="Henrissat B."/>
            <person name="Hsieh H.M."/>
            <person name="Youens-Clark K."/>
            <person name="Lutzoni F."/>
            <person name="Miadlikowska J."/>
            <person name="Eastwood D.C."/>
            <person name="Hamelin R.C."/>
            <person name="Grigoriev I.V."/>
            <person name="U'Ren J.M."/>
        </authorList>
    </citation>
    <scope>NUCLEOTIDE SEQUENCE [LARGE SCALE GENOMIC DNA]</scope>
    <source>
        <strain evidence="1 2">CBS 119005</strain>
    </source>
</reference>
<accession>A0ACB9YNZ3</accession>
<comment type="caution">
    <text evidence="1">The sequence shown here is derived from an EMBL/GenBank/DDBJ whole genome shotgun (WGS) entry which is preliminary data.</text>
</comment>
<sequence length="110" mass="12477">MTIYHIVLFKFKDLVPAEEDKDACNRMLALSTKCLHPTTKKTYVKILGGGKDNSPEGLQNGLTHAFIAQFENEEDRKYYLEADPAHREFVTSIKDIVDKAQVIDFTPGVF</sequence>
<evidence type="ECO:0000313" key="2">
    <source>
        <dbReference type="Proteomes" id="UP001497700"/>
    </source>
</evidence>